<dbReference type="VEuPathDB" id="MicrosporidiaDB:THOM_0983"/>
<protein>
    <submittedName>
        <fullName evidence="2">Putative DENN protein</fullName>
    </submittedName>
</protein>
<dbReference type="InParanoid" id="L7JX91"/>
<dbReference type="EMBL" id="JH993886">
    <property type="protein sequence ID" value="ELQ76049.1"/>
    <property type="molecule type" value="Genomic_DNA"/>
</dbReference>
<keyword evidence="3" id="KW-1185">Reference proteome</keyword>
<dbReference type="InterPro" id="IPR043153">
    <property type="entry name" value="DENN_C"/>
</dbReference>
<organism evidence="2 3">
    <name type="scientific">Trachipleistophora hominis</name>
    <name type="common">Microsporidian parasite</name>
    <dbReference type="NCBI Taxonomy" id="72359"/>
    <lineage>
        <taxon>Eukaryota</taxon>
        <taxon>Fungi</taxon>
        <taxon>Fungi incertae sedis</taxon>
        <taxon>Microsporidia</taxon>
        <taxon>Pleistophoridae</taxon>
        <taxon>Trachipleistophora</taxon>
    </lineage>
</organism>
<gene>
    <name evidence="2" type="ORF">THOM_0983</name>
</gene>
<dbReference type="Gene3D" id="3.40.50.11500">
    <property type="match status" value="1"/>
</dbReference>
<reference evidence="2 3" key="1">
    <citation type="journal article" date="2012" name="PLoS Pathog.">
        <title>The genome of the obligate intracellular parasite Trachipleistophora hominis: new insights into microsporidian genome dynamics and reductive evolution.</title>
        <authorList>
            <person name="Heinz E."/>
            <person name="Williams T.A."/>
            <person name="Nakjang S."/>
            <person name="Noel C.J."/>
            <person name="Swan D.C."/>
            <person name="Goldberg A.V."/>
            <person name="Harris S.R."/>
            <person name="Weinmaier T."/>
            <person name="Markert S."/>
            <person name="Becher D."/>
            <person name="Bernhardt J."/>
            <person name="Dagan T."/>
            <person name="Hacker C."/>
            <person name="Lucocq J.M."/>
            <person name="Schweder T."/>
            <person name="Rattei T."/>
            <person name="Hall N."/>
            <person name="Hirt R.P."/>
            <person name="Embley T.M."/>
        </authorList>
    </citation>
    <scope>NUCLEOTIDE SEQUENCE [LARGE SCALE GENOMIC DNA]</scope>
</reference>
<evidence type="ECO:0000313" key="3">
    <source>
        <dbReference type="Proteomes" id="UP000011185"/>
    </source>
</evidence>
<evidence type="ECO:0000259" key="1">
    <source>
        <dbReference type="SMART" id="SM00799"/>
    </source>
</evidence>
<dbReference type="Proteomes" id="UP000011185">
    <property type="component" value="Unassembled WGS sequence"/>
</dbReference>
<accession>L7JX91</accession>
<evidence type="ECO:0000313" key="2">
    <source>
        <dbReference type="EMBL" id="ELQ76049.1"/>
    </source>
</evidence>
<dbReference type="AlphaFoldDB" id="L7JX91"/>
<feature type="domain" description="cDENN" evidence="1">
    <location>
        <begin position="228"/>
        <end position="386"/>
    </location>
</feature>
<sequence>MVQTILNGVFAYQAKESEEIQAEYYVKSVLMWDVTKDLEDNCFFVVDTKNNVCVFDYVTKDEKRNIRGKCYLVYLTGTSYNFYNLVETNENYGTFILINNKKYKLSEVSNNHEIRVMENCESFETQFTESCHISQSDNTLSNVSTFSRNSELICNSVVYSENNLNYFHSRALKYKKYEVQWKICRDESLETVVQKYLQTFKFNNHTRINHFLMTARNEEKHYCSIVSNRNGSIIVISMAEYYLSSDYISIILHNEFNQGSTRISEELLQTKLLKPCKIDIKTSNSSFSISTESLPPKIDLNYNFVLKILSCFLNERQMIFCSNNKEKVYNTIVFFITIIKPFNYGFFMSSRLPDEFREILNSPFPFVLGADERTNSGVVHVDLDNYEMFNFTGDVLPFEKELRKKFRIGARENINVNYLSIFRHYFTIIQNNLDIARETLINKNLKDSLGIRNLIYKPEIIKKEIKYLNDAFTQSFMETRIFKTISVVERTILCWITR</sequence>
<proteinExistence type="predicted"/>
<dbReference type="InterPro" id="IPR001194">
    <property type="entry name" value="cDENN_dom"/>
</dbReference>
<name>L7JX91_TRAHO</name>
<dbReference type="HOGENOM" id="CLU_547667_0_0_1"/>
<dbReference type="Pfam" id="PF02141">
    <property type="entry name" value="DENN"/>
    <property type="match status" value="1"/>
</dbReference>
<dbReference type="OrthoDB" id="2190070at2759"/>
<dbReference type="PANTHER" id="PTHR15288:SF0">
    <property type="entry name" value="UDENN DOMAIN-CONTAINING PROTEIN"/>
    <property type="match status" value="1"/>
</dbReference>
<dbReference type="PANTHER" id="PTHR15288">
    <property type="entry name" value="DENN DOMAIN-CONTAINING PROTEIN 2"/>
    <property type="match status" value="1"/>
</dbReference>
<dbReference type="SMART" id="SM00799">
    <property type="entry name" value="DENN"/>
    <property type="match status" value="1"/>
</dbReference>
<dbReference type="InterPro" id="IPR051942">
    <property type="entry name" value="DENN_domain_containing_2"/>
</dbReference>